<evidence type="ECO:0000256" key="2">
    <source>
        <dbReference type="ARBA" id="ARBA00024195"/>
    </source>
</evidence>
<dbReference type="Gene3D" id="2.40.10.10">
    <property type="entry name" value="Trypsin-like serine proteases"/>
    <property type="match status" value="1"/>
</dbReference>
<dbReference type="InterPro" id="IPR051487">
    <property type="entry name" value="Ser/Thr_Proteases_Immune/Dev"/>
</dbReference>
<dbReference type="InterPro" id="IPR001254">
    <property type="entry name" value="Trypsin_dom"/>
</dbReference>
<evidence type="ECO:0000256" key="3">
    <source>
        <dbReference type="SAM" id="SignalP"/>
    </source>
</evidence>
<feature type="signal peptide" evidence="3">
    <location>
        <begin position="1"/>
        <end position="22"/>
    </location>
</feature>
<comment type="caution">
    <text evidence="5">The sequence shown here is derived from an EMBL/GenBank/DDBJ whole genome shotgun (WGS) entry which is preliminary data.</text>
</comment>
<sequence>MTNPNYFLVLFVLLLNWSVVLGSPLIKWSSVYDTENCGLQHIKSVNYSAIDPSLIDDEIENMVGDDYDGGEASANLTSSNPIVESEGLQQKAMGGTAVKDGEMPWAVAIFNKDEYICTGTLVSKKHVLTAAHCFFQKDHGCTFVVPKTVVKDFEVRYGGTCVKSEDPSCEGHDGLKSVKIVRAEYREFFLLHNCNDGSDFAMIELEFPIDETHICLPHLHNTTGLREKPTFWSYGWGSDPQKNLVVHPILQNLDVGPPLTRAYCKKLYSNLPDDVICAMEYNNKDMCSPHLVLG</sequence>
<dbReference type="InterPro" id="IPR009003">
    <property type="entry name" value="Peptidase_S1_PA"/>
</dbReference>
<dbReference type="AlphaFoldDB" id="A0A4U5MIA8"/>
<gene>
    <name evidence="5" type="ORF">L596_024566</name>
</gene>
<reference evidence="5 6" key="2">
    <citation type="journal article" date="2019" name="G3 (Bethesda)">
        <title>Hybrid Assembly of the Genome of the Entomopathogenic Nematode Steinernema carpocapsae Identifies the X-Chromosome.</title>
        <authorList>
            <person name="Serra L."/>
            <person name="Macchietto M."/>
            <person name="Macias-Munoz A."/>
            <person name="McGill C.J."/>
            <person name="Rodriguez I.M."/>
            <person name="Rodriguez B."/>
            <person name="Murad R."/>
            <person name="Mortazavi A."/>
        </authorList>
    </citation>
    <scope>NUCLEOTIDE SEQUENCE [LARGE SCALE GENOMIC DNA]</scope>
    <source>
        <strain evidence="5 6">ALL</strain>
    </source>
</reference>
<protein>
    <recommendedName>
        <fullName evidence="4">Peptidase S1 domain-containing protein</fullName>
    </recommendedName>
</protein>
<dbReference type="EMBL" id="AZBU02000008">
    <property type="protein sequence ID" value="TKR68603.1"/>
    <property type="molecule type" value="Genomic_DNA"/>
</dbReference>
<keyword evidence="1" id="KW-1015">Disulfide bond</keyword>
<dbReference type="PROSITE" id="PS00134">
    <property type="entry name" value="TRYPSIN_HIS"/>
    <property type="match status" value="1"/>
</dbReference>
<dbReference type="Proteomes" id="UP000298663">
    <property type="component" value="Unassembled WGS sequence"/>
</dbReference>
<organism evidence="5 6">
    <name type="scientific">Steinernema carpocapsae</name>
    <name type="common">Entomopathogenic nematode</name>
    <dbReference type="NCBI Taxonomy" id="34508"/>
    <lineage>
        <taxon>Eukaryota</taxon>
        <taxon>Metazoa</taxon>
        <taxon>Ecdysozoa</taxon>
        <taxon>Nematoda</taxon>
        <taxon>Chromadorea</taxon>
        <taxon>Rhabditida</taxon>
        <taxon>Tylenchina</taxon>
        <taxon>Panagrolaimomorpha</taxon>
        <taxon>Strongyloidoidea</taxon>
        <taxon>Steinernematidae</taxon>
        <taxon>Steinernema</taxon>
    </lineage>
</organism>
<keyword evidence="3" id="KW-0732">Signal</keyword>
<dbReference type="PROSITE" id="PS50240">
    <property type="entry name" value="TRYPSIN_DOM"/>
    <property type="match status" value="1"/>
</dbReference>
<dbReference type="OrthoDB" id="6353231at2759"/>
<dbReference type="SUPFAM" id="SSF50494">
    <property type="entry name" value="Trypsin-like serine proteases"/>
    <property type="match status" value="1"/>
</dbReference>
<dbReference type="Pfam" id="PF00089">
    <property type="entry name" value="Trypsin"/>
    <property type="match status" value="1"/>
</dbReference>
<feature type="domain" description="Peptidase S1" evidence="4">
    <location>
        <begin position="92"/>
        <end position="287"/>
    </location>
</feature>
<dbReference type="STRING" id="34508.A0A4U5MIA8"/>
<dbReference type="PANTHER" id="PTHR24256">
    <property type="entry name" value="TRYPTASE-RELATED"/>
    <property type="match status" value="1"/>
</dbReference>
<keyword evidence="6" id="KW-1185">Reference proteome</keyword>
<dbReference type="GO" id="GO:0004252">
    <property type="term" value="F:serine-type endopeptidase activity"/>
    <property type="evidence" value="ECO:0007669"/>
    <property type="project" value="InterPro"/>
</dbReference>
<evidence type="ECO:0000256" key="1">
    <source>
        <dbReference type="ARBA" id="ARBA00023157"/>
    </source>
</evidence>
<evidence type="ECO:0000259" key="4">
    <source>
        <dbReference type="PROSITE" id="PS50240"/>
    </source>
</evidence>
<reference evidence="5 6" key="1">
    <citation type="journal article" date="2015" name="Genome Biol.">
        <title>Comparative genomics of Steinernema reveals deeply conserved gene regulatory networks.</title>
        <authorList>
            <person name="Dillman A.R."/>
            <person name="Macchietto M."/>
            <person name="Porter C.F."/>
            <person name="Rogers A."/>
            <person name="Williams B."/>
            <person name="Antoshechkin I."/>
            <person name="Lee M.M."/>
            <person name="Goodwin Z."/>
            <person name="Lu X."/>
            <person name="Lewis E.E."/>
            <person name="Goodrich-Blair H."/>
            <person name="Stock S.P."/>
            <person name="Adams B.J."/>
            <person name="Sternberg P.W."/>
            <person name="Mortazavi A."/>
        </authorList>
    </citation>
    <scope>NUCLEOTIDE SEQUENCE [LARGE SCALE GENOMIC DNA]</scope>
    <source>
        <strain evidence="5 6">ALL</strain>
    </source>
</reference>
<dbReference type="GO" id="GO:0006508">
    <property type="term" value="P:proteolysis"/>
    <property type="evidence" value="ECO:0007669"/>
    <property type="project" value="InterPro"/>
</dbReference>
<feature type="chain" id="PRO_5020323498" description="Peptidase S1 domain-containing protein" evidence="3">
    <location>
        <begin position="23"/>
        <end position="294"/>
    </location>
</feature>
<dbReference type="SMART" id="SM00020">
    <property type="entry name" value="Tryp_SPc"/>
    <property type="match status" value="1"/>
</dbReference>
<dbReference type="InterPro" id="IPR043504">
    <property type="entry name" value="Peptidase_S1_PA_chymotrypsin"/>
</dbReference>
<evidence type="ECO:0000313" key="5">
    <source>
        <dbReference type="EMBL" id="TKR68603.1"/>
    </source>
</evidence>
<accession>A0A4U5MIA8</accession>
<proteinExistence type="inferred from homology"/>
<name>A0A4U5MIA8_STECR</name>
<comment type="similarity">
    <text evidence="2">Belongs to the peptidase S1 family. CLIP subfamily.</text>
</comment>
<dbReference type="InterPro" id="IPR018114">
    <property type="entry name" value="TRYPSIN_HIS"/>
</dbReference>
<evidence type="ECO:0000313" key="6">
    <source>
        <dbReference type="Proteomes" id="UP000298663"/>
    </source>
</evidence>